<accession>A0ABU0RXB5</accession>
<proteinExistence type="predicted"/>
<organism evidence="1 2">
    <name type="scientific">Streptomyces turgidiscabies</name>
    <dbReference type="NCBI Taxonomy" id="85558"/>
    <lineage>
        <taxon>Bacteria</taxon>
        <taxon>Bacillati</taxon>
        <taxon>Actinomycetota</taxon>
        <taxon>Actinomycetes</taxon>
        <taxon>Kitasatosporales</taxon>
        <taxon>Streptomycetaceae</taxon>
        <taxon>Streptomyces</taxon>
    </lineage>
</organism>
<gene>
    <name evidence="1" type="ORF">QFZ49_006597</name>
</gene>
<keyword evidence="2" id="KW-1185">Reference proteome</keyword>
<dbReference type="EMBL" id="JAUSZS010000008">
    <property type="protein sequence ID" value="MDQ0936622.1"/>
    <property type="molecule type" value="Genomic_DNA"/>
</dbReference>
<reference evidence="1 2" key="1">
    <citation type="submission" date="2023-07" db="EMBL/GenBank/DDBJ databases">
        <title>Comparative genomics of wheat-associated soil bacteria to identify genetic determinants of phenazine resistance.</title>
        <authorList>
            <person name="Mouncey N."/>
        </authorList>
    </citation>
    <scope>NUCLEOTIDE SEQUENCE [LARGE SCALE GENOMIC DNA]</scope>
    <source>
        <strain evidence="1 2">W2I16</strain>
    </source>
</reference>
<evidence type="ECO:0000313" key="2">
    <source>
        <dbReference type="Proteomes" id="UP001223072"/>
    </source>
</evidence>
<evidence type="ECO:0000313" key="1">
    <source>
        <dbReference type="EMBL" id="MDQ0936622.1"/>
    </source>
</evidence>
<sequence length="47" mass="4827">MRPTSADGVPGVAEVAAAKPKAALVFGVGVPVGAMWERSHTSSHHCR</sequence>
<comment type="caution">
    <text evidence="1">The sequence shown here is derived from an EMBL/GenBank/DDBJ whole genome shotgun (WGS) entry which is preliminary data.</text>
</comment>
<dbReference type="Proteomes" id="UP001223072">
    <property type="component" value="Unassembled WGS sequence"/>
</dbReference>
<protein>
    <submittedName>
        <fullName evidence="1">Uncharacterized protein</fullName>
    </submittedName>
</protein>
<dbReference type="RefSeq" id="WP_307630004.1">
    <property type="nucleotide sequence ID" value="NZ_JAUSZS010000008.1"/>
</dbReference>
<name>A0ABU0RXB5_9ACTN</name>